<dbReference type="STRING" id="58114.SAMN05216270_106273"/>
<dbReference type="CDD" id="cd06261">
    <property type="entry name" value="TM_PBP2"/>
    <property type="match status" value="1"/>
</dbReference>
<dbReference type="GO" id="GO:0005886">
    <property type="term" value="C:plasma membrane"/>
    <property type="evidence" value="ECO:0007669"/>
    <property type="project" value="UniProtKB-SubCell"/>
</dbReference>
<dbReference type="Proteomes" id="UP000198949">
    <property type="component" value="Unassembled WGS sequence"/>
</dbReference>
<dbReference type="Gene3D" id="1.10.3720.10">
    <property type="entry name" value="MetI-like"/>
    <property type="match status" value="1"/>
</dbReference>
<feature type="transmembrane region" description="Helical" evidence="7">
    <location>
        <begin position="148"/>
        <end position="167"/>
    </location>
</feature>
<dbReference type="RefSeq" id="WP_091034834.1">
    <property type="nucleotide sequence ID" value="NZ_FNAD01000006.1"/>
</dbReference>
<keyword evidence="6 7" id="KW-0472">Membrane</keyword>
<evidence type="ECO:0000256" key="1">
    <source>
        <dbReference type="ARBA" id="ARBA00004651"/>
    </source>
</evidence>
<feature type="transmembrane region" description="Helical" evidence="7">
    <location>
        <begin position="192"/>
        <end position="214"/>
    </location>
</feature>
<keyword evidence="5 7" id="KW-1133">Transmembrane helix</keyword>
<dbReference type="PANTHER" id="PTHR43744">
    <property type="entry name" value="ABC TRANSPORTER PERMEASE PROTEIN MG189-RELATED-RELATED"/>
    <property type="match status" value="1"/>
</dbReference>
<organism evidence="9 10">
    <name type="scientific">Glycomyces harbinensis</name>
    <dbReference type="NCBI Taxonomy" id="58114"/>
    <lineage>
        <taxon>Bacteria</taxon>
        <taxon>Bacillati</taxon>
        <taxon>Actinomycetota</taxon>
        <taxon>Actinomycetes</taxon>
        <taxon>Glycomycetales</taxon>
        <taxon>Glycomycetaceae</taxon>
        <taxon>Glycomyces</taxon>
    </lineage>
</organism>
<dbReference type="InterPro" id="IPR000515">
    <property type="entry name" value="MetI-like"/>
</dbReference>
<dbReference type="PROSITE" id="PS50928">
    <property type="entry name" value="ABC_TM1"/>
    <property type="match status" value="1"/>
</dbReference>
<keyword evidence="2 7" id="KW-0813">Transport</keyword>
<dbReference type="OrthoDB" id="2063054at2"/>
<sequence>MRSDASRAARSRSRATTVTLYVLLVVVSVPFLYPTLWMFFSSFKPANEIFLQPPALLPREWTLDGFAQVFTAQPFVQQYGNSMYIAAIVTAASILLSAMAGYAFARIRFPLRNAVFTLMLAAMMVPTEVTIIPIFTAVNAMGLNDTHWPLIILPIFGPTAVVSVFIFRQHFLSFPTEYEEAARLDGVSRAGVFFRIALPLAKPAIAAVGIMAFLRSFNMYFEALIFLRTPENFTLGLAITRYQDFYGEQMWNTQLGAASLTVVPILVVFLIAQKQFVQGLAQTGLKG</sequence>
<keyword evidence="3" id="KW-1003">Cell membrane</keyword>
<comment type="similarity">
    <text evidence="7">Belongs to the binding-protein-dependent transport system permease family.</text>
</comment>
<evidence type="ECO:0000256" key="4">
    <source>
        <dbReference type="ARBA" id="ARBA00022692"/>
    </source>
</evidence>
<keyword evidence="9" id="KW-0762">Sugar transport</keyword>
<name>A0A1G6WYD4_9ACTN</name>
<evidence type="ECO:0000259" key="8">
    <source>
        <dbReference type="PROSITE" id="PS50928"/>
    </source>
</evidence>
<evidence type="ECO:0000256" key="3">
    <source>
        <dbReference type="ARBA" id="ARBA00022475"/>
    </source>
</evidence>
<feature type="transmembrane region" description="Helical" evidence="7">
    <location>
        <begin position="20"/>
        <end position="40"/>
    </location>
</feature>
<accession>A0A1G6WYD4</accession>
<dbReference type="AlphaFoldDB" id="A0A1G6WYD4"/>
<dbReference type="SUPFAM" id="SSF161098">
    <property type="entry name" value="MetI-like"/>
    <property type="match status" value="1"/>
</dbReference>
<reference evidence="10" key="1">
    <citation type="submission" date="2016-10" db="EMBL/GenBank/DDBJ databases">
        <authorList>
            <person name="Varghese N."/>
            <person name="Submissions S."/>
        </authorList>
    </citation>
    <scope>NUCLEOTIDE SEQUENCE [LARGE SCALE GENOMIC DNA]</scope>
    <source>
        <strain evidence="10">CGMCC 4.3516</strain>
    </source>
</reference>
<feature type="domain" description="ABC transmembrane type-1" evidence="8">
    <location>
        <begin position="79"/>
        <end position="272"/>
    </location>
</feature>
<evidence type="ECO:0000256" key="7">
    <source>
        <dbReference type="RuleBase" id="RU363032"/>
    </source>
</evidence>
<evidence type="ECO:0000256" key="6">
    <source>
        <dbReference type="ARBA" id="ARBA00023136"/>
    </source>
</evidence>
<dbReference type="PANTHER" id="PTHR43744:SF12">
    <property type="entry name" value="ABC TRANSPORTER PERMEASE PROTEIN MG189-RELATED"/>
    <property type="match status" value="1"/>
</dbReference>
<evidence type="ECO:0000313" key="9">
    <source>
        <dbReference type="EMBL" id="SDD70841.1"/>
    </source>
</evidence>
<keyword evidence="4 7" id="KW-0812">Transmembrane</keyword>
<gene>
    <name evidence="9" type="ORF">SAMN05216270_106273</name>
</gene>
<feature type="transmembrane region" description="Helical" evidence="7">
    <location>
        <begin position="116"/>
        <end position="136"/>
    </location>
</feature>
<dbReference type="GO" id="GO:0055085">
    <property type="term" value="P:transmembrane transport"/>
    <property type="evidence" value="ECO:0007669"/>
    <property type="project" value="InterPro"/>
</dbReference>
<evidence type="ECO:0000256" key="5">
    <source>
        <dbReference type="ARBA" id="ARBA00022989"/>
    </source>
</evidence>
<feature type="transmembrane region" description="Helical" evidence="7">
    <location>
        <begin position="255"/>
        <end position="272"/>
    </location>
</feature>
<dbReference type="Pfam" id="PF00528">
    <property type="entry name" value="BPD_transp_1"/>
    <property type="match status" value="1"/>
</dbReference>
<evidence type="ECO:0000313" key="10">
    <source>
        <dbReference type="Proteomes" id="UP000198949"/>
    </source>
</evidence>
<comment type="subcellular location">
    <subcellularLocation>
        <location evidence="1 7">Cell membrane</location>
        <topology evidence="1 7">Multi-pass membrane protein</topology>
    </subcellularLocation>
</comment>
<proteinExistence type="inferred from homology"/>
<feature type="transmembrane region" description="Helical" evidence="7">
    <location>
        <begin position="83"/>
        <end position="104"/>
    </location>
</feature>
<evidence type="ECO:0000256" key="2">
    <source>
        <dbReference type="ARBA" id="ARBA00022448"/>
    </source>
</evidence>
<protein>
    <submittedName>
        <fullName evidence="9">Multiple sugar transport system permease protein</fullName>
    </submittedName>
</protein>
<dbReference type="InterPro" id="IPR035906">
    <property type="entry name" value="MetI-like_sf"/>
</dbReference>
<dbReference type="EMBL" id="FNAD01000006">
    <property type="protein sequence ID" value="SDD70841.1"/>
    <property type="molecule type" value="Genomic_DNA"/>
</dbReference>
<keyword evidence="10" id="KW-1185">Reference proteome</keyword>